<name>A0A844QJX8_9HYPH</name>
<proteinExistence type="predicted"/>
<protein>
    <submittedName>
        <fullName evidence="1">Uncharacterized protein</fullName>
    </submittedName>
</protein>
<evidence type="ECO:0000313" key="1">
    <source>
        <dbReference type="EMBL" id="MVB00187.1"/>
    </source>
</evidence>
<keyword evidence="2" id="KW-1185">Reference proteome</keyword>
<dbReference type="RefSeq" id="WP_156716167.1">
    <property type="nucleotide sequence ID" value="NZ_WPHG01000013.1"/>
</dbReference>
<sequence length="132" mass="14729">MAKLLKFGNAIVCEFAAKGERNKHTLVNVFSGDIVVQQMPARLHLGLYVEYLPEVEGNQDISLRIKLDEKVFAKFQVKFKELSAKSPTAIVIQAMQVGIDNDAVFSVEAESQGYRNTKVLSKRIYQGRIAAV</sequence>
<reference evidence="1 2" key="1">
    <citation type="submission" date="2019-12" db="EMBL/GenBank/DDBJ databases">
        <title>Nitratireductor arenosus sp. nov., Isolated from sea sand, Jeju island, South Korea.</title>
        <authorList>
            <person name="Kim W."/>
        </authorList>
    </citation>
    <scope>NUCLEOTIDE SEQUENCE [LARGE SCALE GENOMIC DNA]</scope>
    <source>
        <strain evidence="1 2">CAU 1489</strain>
    </source>
</reference>
<dbReference type="EMBL" id="WPHG01000013">
    <property type="protein sequence ID" value="MVB00187.1"/>
    <property type="molecule type" value="Genomic_DNA"/>
</dbReference>
<dbReference type="AlphaFoldDB" id="A0A844QJX8"/>
<gene>
    <name evidence="1" type="ORF">GN330_23345</name>
</gene>
<evidence type="ECO:0000313" key="2">
    <source>
        <dbReference type="Proteomes" id="UP000463224"/>
    </source>
</evidence>
<accession>A0A844QJX8</accession>
<dbReference type="Proteomes" id="UP000463224">
    <property type="component" value="Unassembled WGS sequence"/>
</dbReference>
<organism evidence="1 2">
    <name type="scientific">Nitratireductor arenosus</name>
    <dbReference type="NCBI Taxonomy" id="2682096"/>
    <lineage>
        <taxon>Bacteria</taxon>
        <taxon>Pseudomonadati</taxon>
        <taxon>Pseudomonadota</taxon>
        <taxon>Alphaproteobacteria</taxon>
        <taxon>Hyphomicrobiales</taxon>
        <taxon>Phyllobacteriaceae</taxon>
        <taxon>Nitratireductor</taxon>
    </lineage>
</organism>
<comment type="caution">
    <text evidence="1">The sequence shown here is derived from an EMBL/GenBank/DDBJ whole genome shotgun (WGS) entry which is preliminary data.</text>
</comment>